<dbReference type="InterPro" id="IPR032312">
    <property type="entry name" value="LacZ_4"/>
</dbReference>
<dbReference type="PRINTS" id="PR00132">
    <property type="entry name" value="GLHYDRLASE2"/>
</dbReference>
<dbReference type="InterPro" id="IPR017853">
    <property type="entry name" value="GH"/>
</dbReference>
<dbReference type="Pfam" id="PF02837">
    <property type="entry name" value="Glyco_hydro_2_N"/>
    <property type="match status" value="1"/>
</dbReference>
<sequence length="1014" mass="110770">MPAPTYLTDHSPGHGALSPRSRLDSDAPVLDLTGTWRFRLSPVADPETEPWEGDDADWDTIAVPGHWVLQGDGGYGRPIYTNVNYPFPIDPPFVPDENPTGDYRRTFTLPDDGAWSGAERILLRLDGVESAYRLWVNGTEVGVGKGSRLVHEFDITVHLRPGENQLAVRVHQWSDASYLEDQDQWWLPGIFRDVMLLARPAGGLDDVWVRADYDHATGHGALDLELAAAPEAFPVTLTVPDLGIEHRWDGPADVAPIPVGDVEPWSAEVPRRYDVVLAARGETVTVRTGFRTVRIVGDQFLVNGRQVIFRGVNRHEIEATRGRVFDPEHARADLELMKRYNVNAIRTSHYPPHPGLLDLADELGFWVMDECDLETHGFEKVGWRDNPSDDPRWRDAYLDRIARTVERDKNHPSIVMWSLGNESGTGQNLAAMSAWVHRRDPGRPVHYEGDHTGEYTDVYSRMYPALEEIDAIGGEHGRLMACSPAQGARLRRRPFVMCEYIHAMGNGPGAIAEYDERIRAYPRVHGGFVWEWRDHGLLTATGNGTPFYAYGGDFGEVIHDGNFITDGMILSDGTPSPGLAEYAAVVAPVRLTLTGDADAVLVTNDRHTADTTDLAFRWAVEVDGETMASDTLDVPPVSAGSTAHIVLPDPARAALSRVGDQGSEVWLRLVAALARPAAWGPAGHVISACQVDLTASRCTGGSPRPAAPPATGSTAPRQAGGEITLGPARFDARTGRLTRLGGMAVDGPTPELWRAPTDNDRGSGQGSLEEASPEETGGLGVPGPSSAERWTRRGLDRLVHRTHEVQVLDDRFIVRIRSGAAATSMGIETTLTYLADGDVLVMRVDIAPRGPWEGTWPRVGVRLGLPGTLDHARWFGPGPEESYADVAVAALVAVHERTIDKLAVRYARPQETGHRPNVRWLHLSGGDGPNLELQSFNELGGGQVGRPGFTASRHTAQELTAAAHPHELPLSERVHLYLDAAQHGIGSRACGPDVLPQHQLWPATHSFAVGLRVR</sequence>
<dbReference type="InterPro" id="IPR050347">
    <property type="entry name" value="Bact_Beta-galactosidase"/>
</dbReference>
<dbReference type="SUPFAM" id="SSF49785">
    <property type="entry name" value="Galactose-binding domain-like"/>
    <property type="match status" value="1"/>
</dbReference>
<dbReference type="OrthoDB" id="9762066at2"/>
<dbReference type="SUPFAM" id="SSF49303">
    <property type="entry name" value="beta-Galactosidase/glucuronidase domain"/>
    <property type="match status" value="2"/>
</dbReference>
<gene>
    <name evidence="10" type="ORF">GY22_14890</name>
</gene>
<dbReference type="Pfam" id="PF02929">
    <property type="entry name" value="Bgal_small_N"/>
    <property type="match status" value="1"/>
</dbReference>
<keyword evidence="6" id="KW-0326">Glycosidase</keyword>
<organism evidence="10 11">
    <name type="scientific">Kocuria rosea subsp. polaris</name>
    <dbReference type="NCBI Taxonomy" id="136273"/>
    <lineage>
        <taxon>Bacteria</taxon>
        <taxon>Bacillati</taxon>
        <taxon>Actinomycetota</taxon>
        <taxon>Actinomycetes</taxon>
        <taxon>Micrococcales</taxon>
        <taxon>Micrococcaceae</taxon>
        <taxon>Kocuria</taxon>
    </lineage>
</organism>
<name>A0A0A6VS19_KOCRO</name>
<accession>A0A0A6VS19</accession>
<evidence type="ECO:0000256" key="2">
    <source>
        <dbReference type="ARBA" id="ARBA00007401"/>
    </source>
</evidence>
<evidence type="ECO:0000259" key="9">
    <source>
        <dbReference type="SMART" id="SM01038"/>
    </source>
</evidence>
<feature type="region of interest" description="Disordered" evidence="8">
    <location>
        <begin position="740"/>
        <end position="788"/>
    </location>
</feature>
<feature type="region of interest" description="Disordered" evidence="8">
    <location>
        <begin position="1"/>
        <end position="22"/>
    </location>
</feature>
<dbReference type="InterPro" id="IPR006104">
    <property type="entry name" value="Glyco_hydro_2_N"/>
</dbReference>
<dbReference type="GO" id="GO:0030246">
    <property type="term" value="F:carbohydrate binding"/>
    <property type="evidence" value="ECO:0007669"/>
    <property type="project" value="InterPro"/>
</dbReference>
<evidence type="ECO:0000313" key="10">
    <source>
        <dbReference type="EMBL" id="KHD96574.1"/>
    </source>
</evidence>
<feature type="domain" description="Beta galactosidase small chain/" evidence="9">
    <location>
        <begin position="724"/>
        <end position="1012"/>
    </location>
</feature>
<feature type="compositionally biased region" description="Low complexity" evidence="8">
    <location>
        <begin position="699"/>
        <end position="717"/>
    </location>
</feature>
<keyword evidence="11" id="KW-1185">Reference proteome</keyword>
<dbReference type="Pfam" id="PF02836">
    <property type="entry name" value="Glyco_hydro_2_C"/>
    <property type="match status" value="1"/>
</dbReference>
<dbReference type="EC" id="3.2.1.23" evidence="3"/>
<dbReference type="PROSITE" id="PS00719">
    <property type="entry name" value="GLYCOSYL_HYDROL_F2_1"/>
    <property type="match status" value="1"/>
</dbReference>
<comment type="catalytic activity">
    <reaction evidence="1">
        <text>Hydrolysis of terminal non-reducing beta-D-galactose residues in beta-D-galactosides.</text>
        <dbReference type="EC" id="3.2.1.23"/>
    </reaction>
</comment>
<dbReference type="Gene3D" id="3.20.20.80">
    <property type="entry name" value="Glycosidases"/>
    <property type="match status" value="1"/>
</dbReference>
<feature type="region of interest" description="Disordered" evidence="8">
    <location>
        <begin position="699"/>
        <end position="722"/>
    </location>
</feature>
<evidence type="ECO:0000256" key="6">
    <source>
        <dbReference type="ARBA" id="ARBA00023295"/>
    </source>
</evidence>
<dbReference type="Gene3D" id="2.60.40.10">
    <property type="entry name" value="Immunoglobulins"/>
    <property type="match status" value="2"/>
</dbReference>
<dbReference type="InterPro" id="IPR011013">
    <property type="entry name" value="Gal_mutarotase_sf_dom"/>
</dbReference>
<evidence type="ECO:0000256" key="1">
    <source>
        <dbReference type="ARBA" id="ARBA00001412"/>
    </source>
</evidence>
<dbReference type="InterPro" id="IPR008979">
    <property type="entry name" value="Galactose-bd-like_sf"/>
</dbReference>
<dbReference type="GO" id="GO:0004565">
    <property type="term" value="F:beta-galactosidase activity"/>
    <property type="evidence" value="ECO:0007669"/>
    <property type="project" value="UniProtKB-EC"/>
</dbReference>
<dbReference type="GO" id="GO:0009341">
    <property type="term" value="C:beta-galactosidase complex"/>
    <property type="evidence" value="ECO:0007669"/>
    <property type="project" value="InterPro"/>
</dbReference>
<dbReference type="PROSITE" id="PS00608">
    <property type="entry name" value="GLYCOSYL_HYDROL_F2_2"/>
    <property type="match status" value="1"/>
</dbReference>
<dbReference type="InterPro" id="IPR023230">
    <property type="entry name" value="Glyco_hydro_2_CS"/>
</dbReference>
<dbReference type="Gene3D" id="2.70.98.10">
    <property type="match status" value="1"/>
</dbReference>
<dbReference type="Pfam" id="PF16353">
    <property type="entry name" value="LacZ_4"/>
    <property type="match status" value="1"/>
</dbReference>
<dbReference type="SUPFAM" id="SSF51445">
    <property type="entry name" value="(Trans)glycosidases"/>
    <property type="match status" value="1"/>
</dbReference>
<reference evidence="10 11" key="1">
    <citation type="journal article" date="2003" name="Int. J. Syst. Evol. Microbiol.">
        <title>Kocuria polaris sp. nov., an orange-pigmented psychrophilic bacterium isolated from an Antarctic cyanobacterial mat sample.</title>
        <authorList>
            <person name="Reddy G.S."/>
            <person name="Prakash J.S."/>
            <person name="Prabahar V."/>
            <person name="Matsumoto G.I."/>
            <person name="Stackebrandt E."/>
            <person name="Shivaji S."/>
        </authorList>
    </citation>
    <scope>NUCLEOTIDE SEQUENCE [LARGE SCALE GENOMIC DNA]</scope>
    <source>
        <strain evidence="10 11">CMS 76or</strain>
    </source>
</reference>
<dbReference type="PANTHER" id="PTHR46323:SF2">
    <property type="entry name" value="BETA-GALACTOSIDASE"/>
    <property type="match status" value="1"/>
</dbReference>
<dbReference type="InterPro" id="IPR006101">
    <property type="entry name" value="Glyco_hydro_2"/>
</dbReference>
<dbReference type="AlphaFoldDB" id="A0A0A6VS19"/>
<keyword evidence="5" id="KW-0378">Hydrolase</keyword>
<comment type="similarity">
    <text evidence="2">Belongs to the glycosyl hydrolase 2 family.</text>
</comment>
<dbReference type="RefSeq" id="WP_035929450.1">
    <property type="nucleotide sequence ID" value="NZ_JSUH01000015.1"/>
</dbReference>
<dbReference type="InterPro" id="IPR036156">
    <property type="entry name" value="Beta-gal/glucu_dom_sf"/>
</dbReference>
<protein>
    <recommendedName>
        <fullName evidence="4">Beta-galactosidase</fullName>
        <ecNumber evidence="3">3.2.1.23</ecNumber>
    </recommendedName>
    <alternativeName>
        <fullName evidence="7">Lactase</fullName>
    </alternativeName>
</protein>
<evidence type="ECO:0000256" key="8">
    <source>
        <dbReference type="SAM" id="MobiDB-lite"/>
    </source>
</evidence>
<dbReference type="PANTHER" id="PTHR46323">
    <property type="entry name" value="BETA-GALACTOSIDASE"/>
    <property type="match status" value="1"/>
</dbReference>
<dbReference type="Gene3D" id="2.60.120.260">
    <property type="entry name" value="Galactose-binding domain-like"/>
    <property type="match status" value="1"/>
</dbReference>
<evidence type="ECO:0000256" key="3">
    <source>
        <dbReference type="ARBA" id="ARBA00012756"/>
    </source>
</evidence>
<dbReference type="InterPro" id="IPR023232">
    <property type="entry name" value="Glyco_hydro_2_AS"/>
</dbReference>
<evidence type="ECO:0000256" key="4">
    <source>
        <dbReference type="ARBA" id="ARBA00013303"/>
    </source>
</evidence>
<comment type="caution">
    <text evidence="10">The sequence shown here is derived from an EMBL/GenBank/DDBJ whole genome shotgun (WGS) entry which is preliminary data.</text>
</comment>
<dbReference type="EMBL" id="JSUH01000015">
    <property type="protein sequence ID" value="KHD96574.1"/>
    <property type="molecule type" value="Genomic_DNA"/>
</dbReference>
<dbReference type="InterPro" id="IPR004199">
    <property type="entry name" value="B-gal_small/dom_5"/>
</dbReference>
<dbReference type="InterPro" id="IPR014718">
    <property type="entry name" value="GH-type_carb-bd"/>
</dbReference>
<dbReference type="SMART" id="SM01038">
    <property type="entry name" value="Bgal_small_N"/>
    <property type="match status" value="1"/>
</dbReference>
<evidence type="ECO:0000256" key="5">
    <source>
        <dbReference type="ARBA" id="ARBA00022801"/>
    </source>
</evidence>
<dbReference type="InterPro" id="IPR013783">
    <property type="entry name" value="Ig-like_fold"/>
</dbReference>
<dbReference type="Proteomes" id="UP000030466">
    <property type="component" value="Unassembled WGS sequence"/>
</dbReference>
<dbReference type="SUPFAM" id="SSF74650">
    <property type="entry name" value="Galactose mutarotase-like"/>
    <property type="match status" value="1"/>
</dbReference>
<evidence type="ECO:0000313" key="11">
    <source>
        <dbReference type="Proteomes" id="UP000030466"/>
    </source>
</evidence>
<proteinExistence type="inferred from homology"/>
<dbReference type="GO" id="GO:0005990">
    <property type="term" value="P:lactose catabolic process"/>
    <property type="evidence" value="ECO:0007669"/>
    <property type="project" value="TreeGrafter"/>
</dbReference>
<evidence type="ECO:0000256" key="7">
    <source>
        <dbReference type="ARBA" id="ARBA00032230"/>
    </source>
</evidence>
<dbReference type="InterPro" id="IPR006103">
    <property type="entry name" value="Glyco_hydro_2_cat"/>
</dbReference>